<sequence>MTGPPSAHHSPPIDGKRRLVTSSAVVRGLLFTVLVACTTYFGVSTYRRVDAIPLTNDSPMGVLTIEEVVVPATAGGISPTSLSAKQGKRQQLRVMFVGDSITEGISANSHRKFGAPRLGSCSFRFLYLARVLEWIKSRTNASHSLIAVGPFTGVMGASSPPDFCLDPIERLSYFPDDSREVKPTPSKRRFARHAALFGGQVKNFFLIEPRSLANVRMNTYRKWFRRPYLSRDMSWTTEHAMEQSDSLVRRHNNNNSDVPFVLPRPGIPRIRAWMLSYQPHVVFVAIGTNDVYVTSSPLHLIRTMYASLVCAILCGGGCEAMNLQRGSSMNTSCVLAPRATSDPVIVTLSTLLWRVATDVEPVNQLLREISACKANIDSKTCSACAKNALRSAATRNQMTMTIKNTTLDKDMFAGVEMPLESSAAVYCDSRVHILDAGDGTIISNATRNYDTTMHSQVWETAMSHLLRMDE</sequence>
<dbReference type="EMBL" id="CYKH01001647">
    <property type="protein sequence ID" value="CUG88533.1"/>
    <property type="molecule type" value="Genomic_DNA"/>
</dbReference>
<organism evidence="2 3">
    <name type="scientific">Bodo saltans</name>
    <name type="common">Flagellated protozoan</name>
    <dbReference type="NCBI Taxonomy" id="75058"/>
    <lineage>
        <taxon>Eukaryota</taxon>
        <taxon>Discoba</taxon>
        <taxon>Euglenozoa</taxon>
        <taxon>Kinetoplastea</taxon>
        <taxon>Metakinetoplastina</taxon>
        <taxon>Eubodonida</taxon>
        <taxon>Bodonidae</taxon>
        <taxon>Bodo</taxon>
    </lineage>
</organism>
<keyword evidence="1" id="KW-0472">Membrane</keyword>
<accession>A0A0S4JJC7</accession>
<dbReference type="VEuPathDB" id="TriTrypDB:BSAL_15885"/>
<keyword evidence="3" id="KW-1185">Reference proteome</keyword>
<keyword evidence="1" id="KW-1133">Transmembrane helix</keyword>
<evidence type="ECO:0000313" key="3">
    <source>
        <dbReference type="Proteomes" id="UP000051952"/>
    </source>
</evidence>
<name>A0A0S4JJC7_BODSA</name>
<gene>
    <name evidence="2" type="ORF">BSAL_15885</name>
</gene>
<protein>
    <submittedName>
        <fullName evidence="2">Membrane-associated protein, putative</fullName>
    </submittedName>
</protein>
<dbReference type="AlphaFoldDB" id="A0A0S4JJC7"/>
<reference evidence="3" key="1">
    <citation type="submission" date="2015-09" db="EMBL/GenBank/DDBJ databases">
        <authorList>
            <consortium name="Pathogen Informatics"/>
        </authorList>
    </citation>
    <scope>NUCLEOTIDE SEQUENCE [LARGE SCALE GENOMIC DNA]</scope>
    <source>
        <strain evidence="3">Lake Konstanz</strain>
    </source>
</reference>
<dbReference type="Proteomes" id="UP000051952">
    <property type="component" value="Unassembled WGS sequence"/>
</dbReference>
<evidence type="ECO:0000313" key="2">
    <source>
        <dbReference type="EMBL" id="CUG88533.1"/>
    </source>
</evidence>
<proteinExistence type="predicted"/>
<feature type="transmembrane region" description="Helical" evidence="1">
    <location>
        <begin position="24"/>
        <end position="43"/>
    </location>
</feature>
<keyword evidence="1" id="KW-0812">Transmembrane</keyword>
<evidence type="ECO:0000256" key="1">
    <source>
        <dbReference type="SAM" id="Phobius"/>
    </source>
</evidence>
<dbReference type="SUPFAM" id="SSF52266">
    <property type="entry name" value="SGNH hydrolase"/>
    <property type="match status" value="1"/>
</dbReference>